<dbReference type="Proteomes" id="UP000594759">
    <property type="component" value="Chromosome"/>
</dbReference>
<dbReference type="RefSeq" id="WP_196099533.1">
    <property type="nucleotide sequence ID" value="NZ_CP064939.1"/>
</dbReference>
<accession>A0A7S9L0U1</accession>
<evidence type="ECO:0000313" key="2">
    <source>
        <dbReference type="Proteomes" id="UP000594759"/>
    </source>
</evidence>
<keyword evidence="2" id="KW-1185">Reference proteome</keyword>
<sequence length="274" mass="31776">MWIPISLTELKECISRVELKLDGELLNFWNLIKIIPQKWHETEYGVEGGGFWVVAVFGNTVVFYNDIEDGFNISPYTAYGQISKYACEQAELDWIVERFYNSLKQNAQLPMRTSDLTSKILAYRYLKDFDIDQSIDWAVEMLSLGYETPSLLILAGISKPANFFETEKYLLSSFNELVIVLPEEQEAIVGYCRTFIEKMAKSIDVKSNLKALYSTGLAFDYEKPIFDFYLLYWAWGDLDYGENYQDYVPEATKDNIEGLVTNKAIAWLQNNRYI</sequence>
<protein>
    <submittedName>
        <fullName evidence="1">Uncharacterized protein</fullName>
    </submittedName>
</protein>
<dbReference type="KEGG" id="pex:IZT61_01970"/>
<organism evidence="1 2">
    <name type="scientific">Pedobacter endophyticus</name>
    <dbReference type="NCBI Taxonomy" id="2789740"/>
    <lineage>
        <taxon>Bacteria</taxon>
        <taxon>Pseudomonadati</taxon>
        <taxon>Bacteroidota</taxon>
        <taxon>Sphingobacteriia</taxon>
        <taxon>Sphingobacteriales</taxon>
        <taxon>Sphingobacteriaceae</taxon>
        <taxon>Pedobacter</taxon>
    </lineage>
</organism>
<dbReference type="EMBL" id="CP064939">
    <property type="protein sequence ID" value="QPH40076.1"/>
    <property type="molecule type" value="Genomic_DNA"/>
</dbReference>
<reference evidence="1 2" key="1">
    <citation type="submission" date="2020-11" db="EMBL/GenBank/DDBJ databases">
        <title>Pedobacter endophytica, an endophytic bacteria isolated form Carex pumila.</title>
        <authorList>
            <person name="Peng Y."/>
            <person name="Jiang L."/>
            <person name="Lee J."/>
        </authorList>
    </citation>
    <scope>NUCLEOTIDE SEQUENCE [LARGE SCALE GENOMIC DNA]</scope>
    <source>
        <strain evidence="1 2">JBR3-12</strain>
    </source>
</reference>
<gene>
    <name evidence="1" type="ORF">IZT61_01970</name>
</gene>
<dbReference type="AlphaFoldDB" id="A0A7S9L0U1"/>
<proteinExistence type="predicted"/>
<evidence type="ECO:0000313" key="1">
    <source>
        <dbReference type="EMBL" id="QPH40076.1"/>
    </source>
</evidence>
<name>A0A7S9L0U1_9SPHI</name>